<accession>A0A6G5ABS6</accession>
<evidence type="ECO:0000313" key="1">
    <source>
        <dbReference type="EMBL" id="NIE47477.1"/>
    </source>
</evidence>
<dbReference type="AlphaFoldDB" id="A0A6G5ABS6"/>
<organism evidence="1">
    <name type="scientific">Rhipicephalus microplus</name>
    <name type="common">Cattle tick</name>
    <name type="synonym">Boophilus microplus</name>
    <dbReference type="NCBI Taxonomy" id="6941"/>
    <lineage>
        <taxon>Eukaryota</taxon>
        <taxon>Metazoa</taxon>
        <taxon>Ecdysozoa</taxon>
        <taxon>Arthropoda</taxon>
        <taxon>Chelicerata</taxon>
        <taxon>Arachnida</taxon>
        <taxon>Acari</taxon>
        <taxon>Parasitiformes</taxon>
        <taxon>Ixodida</taxon>
        <taxon>Ixodoidea</taxon>
        <taxon>Ixodidae</taxon>
        <taxon>Rhipicephalinae</taxon>
        <taxon>Rhipicephalus</taxon>
        <taxon>Boophilus</taxon>
    </lineage>
</organism>
<proteinExistence type="predicted"/>
<reference evidence="1" key="1">
    <citation type="submission" date="2020-03" db="EMBL/GenBank/DDBJ databases">
        <title>A transcriptome and proteome of the tick Rhipicephalus microplus shaped by the genetic composition of its hosts and developmental stage.</title>
        <authorList>
            <person name="Garcia G.R."/>
            <person name="Ribeiro J.M.C."/>
            <person name="Maruyama S.R."/>
            <person name="Gardinasse L.G."/>
            <person name="Nelson K."/>
            <person name="Ferreira B.R."/>
            <person name="Andrade T.G."/>
            <person name="Santos I.K.F.M."/>
        </authorList>
    </citation>
    <scope>NUCLEOTIDE SEQUENCE</scope>
    <source>
        <strain evidence="1">NSGR</strain>
        <tissue evidence="1">Salivary glands</tissue>
    </source>
</reference>
<name>A0A6G5ABS6_RHIMP</name>
<sequence>MIAMYIHPNHTNWDAILPFVTFAYNTAAQRTTGFSPFFSSMVARRVSLWMSLSFRPLHPRRLLSLKNCYLVSHTAVTRPVLTPASLKTLENLATTRLAVL</sequence>
<protein>
    <submittedName>
        <fullName evidence="1">Putative tick transposon</fullName>
    </submittedName>
</protein>
<dbReference type="EMBL" id="GIKN01005204">
    <property type="protein sequence ID" value="NIE47477.1"/>
    <property type="molecule type" value="Transcribed_RNA"/>
</dbReference>